<feature type="non-terminal residue" evidence="1">
    <location>
        <position position="182"/>
    </location>
</feature>
<evidence type="ECO:0000313" key="2">
    <source>
        <dbReference type="Proteomes" id="UP001357485"/>
    </source>
</evidence>
<dbReference type="PANTHER" id="PTHR10957">
    <property type="entry name" value="RAP1 GTPASE-GDP DISSOCIATION STIMULATOR 1"/>
    <property type="match status" value="1"/>
</dbReference>
<dbReference type="InterPro" id="IPR016024">
    <property type="entry name" value="ARM-type_fold"/>
</dbReference>
<gene>
    <name evidence="1" type="ORF">LTR16_009401</name>
</gene>
<evidence type="ECO:0000313" key="1">
    <source>
        <dbReference type="EMBL" id="KAK5277745.1"/>
    </source>
</evidence>
<dbReference type="Proteomes" id="UP001357485">
    <property type="component" value="Unassembled WGS sequence"/>
</dbReference>
<name>A0ABR0M2P9_9PEZI</name>
<proteinExistence type="predicted"/>
<accession>A0ABR0M2P9</accession>
<protein>
    <submittedName>
        <fullName evidence="1">Uncharacterized protein</fullName>
    </submittedName>
</protein>
<dbReference type="Gene3D" id="1.25.10.10">
    <property type="entry name" value="Leucine-rich Repeat Variant"/>
    <property type="match status" value="1"/>
</dbReference>
<dbReference type="SUPFAM" id="SSF48371">
    <property type="entry name" value="ARM repeat"/>
    <property type="match status" value="1"/>
</dbReference>
<dbReference type="EMBL" id="JAVRRA010002447">
    <property type="protein sequence ID" value="KAK5277745.1"/>
    <property type="molecule type" value="Genomic_DNA"/>
</dbReference>
<sequence>MQKIIDLGRLTRERRTIGLKTPLKSLVVIHTDAVYLEDVRSLETYVCDEKMSAASEGILNCLSDLASTPGFRGEYNIGHPFLSDLVHVLLSVELIAPGRWHLLQPTGACLVLGNLAQTDEICIRMVEELQIHKPLVHILGNTSDARLSHAAAGFLKQLARPTENEETLRAAGTVKAVFRQLS</sequence>
<keyword evidence="2" id="KW-1185">Reference proteome</keyword>
<dbReference type="InterPro" id="IPR011989">
    <property type="entry name" value="ARM-like"/>
</dbReference>
<comment type="caution">
    <text evidence="1">The sequence shown here is derived from an EMBL/GenBank/DDBJ whole genome shotgun (WGS) entry which is preliminary data.</text>
</comment>
<dbReference type="InterPro" id="IPR040144">
    <property type="entry name" value="RAP1GDS1"/>
</dbReference>
<organism evidence="1 2">
    <name type="scientific">Cryomyces antarcticus</name>
    <dbReference type="NCBI Taxonomy" id="329879"/>
    <lineage>
        <taxon>Eukaryota</taxon>
        <taxon>Fungi</taxon>
        <taxon>Dikarya</taxon>
        <taxon>Ascomycota</taxon>
        <taxon>Pezizomycotina</taxon>
        <taxon>Dothideomycetes</taxon>
        <taxon>Dothideomycetes incertae sedis</taxon>
        <taxon>Cryomyces</taxon>
    </lineage>
</organism>
<reference evidence="1 2" key="1">
    <citation type="submission" date="2023-08" db="EMBL/GenBank/DDBJ databases">
        <title>Black Yeasts Isolated from many extreme environments.</title>
        <authorList>
            <person name="Coleine C."/>
            <person name="Stajich J.E."/>
            <person name="Selbmann L."/>
        </authorList>
    </citation>
    <scope>NUCLEOTIDE SEQUENCE [LARGE SCALE GENOMIC DNA]</scope>
    <source>
        <strain evidence="1 2">CCFEE 536</strain>
    </source>
</reference>